<keyword evidence="4 10" id="KW-0202">Cytokine</keyword>
<keyword evidence="5 10" id="KW-0964">Secreted</keyword>
<dbReference type="PROSITE" id="PS00472">
    <property type="entry name" value="SMALL_CYTOKINES_CC"/>
    <property type="match status" value="1"/>
</dbReference>
<comment type="similarity">
    <text evidence="2 10">Belongs to the intercrine beta (chemokine CC) family.</text>
</comment>
<dbReference type="GO" id="GO:0008009">
    <property type="term" value="F:chemokine activity"/>
    <property type="evidence" value="ECO:0007669"/>
    <property type="project" value="InterPro"/>
</dbReference>
<evidence type="ECO:0000256" key="5">
    <source>
        <dbReference type="ARBA" id="ARBA00022525"/>
    </source>
</evidence>
<dbReference type="PANTHER" id="PTHR12015:SF111">
    <property type="entry name" value="C-C MOTIF CHEMOKINE 17"/>
    <property type="match status" value="1"/>
</dbReference>
<proteinExistence type="inferred from homology"/>
<evidence type="ECO:0000256" key="10">
    <source>
        <dbReference type="RuleBase" id="RU361150"/>
    </source>
</evidence>
<evidence type="ECO:0000256" key="6">
    <source>
        <dbReference type="ARBA" id="ARBA00022729"/>
    </source>
</evidence>
<keyword evidence="3 10" id="KW-0145">Chemotaxis</keyword>
<keyword evidence="8" id="KW-0395">Inflammatory response</keyword>
<keyword evidence="7" id="KW-1015">Disulfide bond</keyword>
<evidence type="ECO:0000313" key="13">
    <source>
        <dbReference type="Proteomes" id="UP000198323"/>
    </source>
</evidence>
<dbReference type="Gene3D" id="2.40.50.40">
    <property type="match status" value="1"/>
</dbReference>
<dbReference type="AlphaFoldDB" id="A0A226MU25"/>
<dbReference type="Pfam" id="PF00048">
    <property type="entry name" value="IL8"/>
    <property type="match status" value="1"/>
</dbReference>
<dbReference type="SUPFAM" id="SSF54117">
    <property type="entry name" value="Interleukin 8-like chemokines"/>
    <property type="match status" value="1"/>
</dbReference>
<keyword evidence="13" id="KW-1185">Reference proteome</keyword>
<dbReference type="EMBL" id="MCFN01000464">
    <property type="protein sequence ID" value="OXB58499.1"/>
    <property type="molecule type" value="Genomic_DNA"/>
</dbReference>
<sequence length="94" mass="10400">MLSTRLVLLLLLLLVGSQHSSAAPYAPSECCYNHFKGALRLNVLKNFYETPNECALRSIVFVTKNGNKVCAGPNSPWVKKAIKNLQKEKDPQAV</sequence>
<dbReference type="STRING" id="9009.A0A226MU25"/>
<accession>A0A226MU25</accession>
<protein>
    <recommendedName>
        <fullName evidence="10">C-C motif chemokine</fullName>
    </recommendedName>
</protein>
<feature type="domain" description="Chemokine interleukin-8-like" evidence="11">
    <location>
        <begin position="27"/>
        <end position="85"/>
    </location>
</feature>
<reference evidence="12 13" key="1">
    <citation type="submission" date="2016-07" db="EMBL/GenBank/DDBJ databases">
        <title>Disparate Historic Effective Population Sizes Predicted by Modern Levels of Genome Diversity for the Scaled Quail (Callipepla squamata) and the Northern Bobwhite (Colinus virginianus): Inferences from First and Second Generation Draft Genome Assemblies for Sympatric New World Quail.</title>
        <authorList>
            <person name="Oldeschulte D.L."/>
            <person name="Halley Y.A."/>
            <person name="Bhattarai E.K."/>
            <person name="Brashear W.A."/>
            <person name="Hill J."/>
            <person name="Metz R.P."/>
            <person name="Johnson C.D."/>
            <person name="Rollins D."/>
            <person name="Peterson M.J."/>
            <person name="Bickhart D.M."/>
            <person name="Decker J.E."/>
            <person name="Seabury C.M."/>
        </authorList>
    </citation>
    <scope>NUCLEOTIDE SEQUENCE [LARGE SCALE GENOMIC DNA]</scope>
    <source>
        <strain evidence="12 13">Texas</strain>
        <tissue evidence="12">Leg muscle</tissue>
    </source>
</reference>
<comment type="caution">
    <text evidence="12">The sequence shown here is derived from an EMBL/GenBank/DDBJ whole genome shotgun (WGS) entry which is preliminary data.</text>
</comment>
<dbReference type="CDD" id="cd00272">
    <property type="entry name" value="Chemokine_CC"/>
    <property type="match status" value="1"/>
</dbReference>
<dbReference type="InterPro" id="IPR001811">
    <property type="entry name" value="Chemokine_IL8-like_dom"/>
</dbReference>
<gene>
    <name evidence="12" type="ORF">ASZ78_009064</name>
</gene>
<evidence type="ECO:0000256" key="9">
    <source>
        <dbReference type="ARBA" id="ARBA00046039"/>
    </source>
</evidence>
<evidence type="ECO:0000256" key="1">
    <source>
        <dbReference type="ARBA" id="ARBA00004613"/>
    </source>
</evidence>
<dbReference type="GO" id="GO:0006955">
    <property type="term" value="P:immune response"/>
    <property type="evidence" value="ECO:0007669"/>
    <property type="project" value="InterPro"/>
</dbReference>
<dbReference type="PANTHER" id="PTHR12015">
    <property type="entry name" value="SMALL INDUCIBLE CYTOKINE A"/>
    <property type="match status" value="1"/>
</dbReference>
<organism evidence="12 13">
    <name type="scientific">Callipepla squamata</name>
    <name type="common">Scaled quail</name>
    <dbReference type="NCBI Taxonomy" id="9009"/>
    <lineage>
        <taxon>Eukaryota</taxon>
        <taxon>Metazoa</taxon>
        <taxon>Chordata</taxon>
        <taxon>Craniata</taxon>
        <taxon>Vertebrata</taxon>
        <taxon>Euteleostomi</taxon>
        <taxon>Archelosauria</taxon>
        <taxon>Archosauria</taxon>
        <taxon>Dinosauria</taxon>
        <taxon>Saurischia</taxon>
        <taxon>Theropoda</taxon>
        <taxon>Coelurosauria</taxon>
        <taxon>Aves</taxon>
        <taxon>Neognathae</taxon>
        <taxon>Galloanserae</taxon>
        <taxon>Galliformes</taxon>
        <taxon>Odontophoridae</taxon>
        <taxon>Callipepla</taxon>
    </lineage>
</organism>
<dbReference type="InterPro" id="IPR000827">
    <property type="entry name" value="Chemokine_CC_CS"/>
</dbReference>
<comment type="subcellular location">
    <subcellularLocation>
        <location evidence="1 10">Secreted</location>
    </subcellularLocation>
</comment>
<dbReference type="OrthoDB" id="9892424at2759"/>
<name>A0A226MU25_CALSU</name>
<dbReference type="GO" id="GO:0005615">
    <property type="term" value="C:extracellular space"/>
    <property type="evidence" value="ECO:0007669"/>
    <property type="project" value="UniProtKB-KW"/>
</dbReference>
<evidence type="ECO:0000313" key="12">
    <source>
        <dbReference type="EMBL" id="OXB58499.1"/>
    </source>
</evidence>
<comment type="function">
    <text evidence="9">Chemokine, which displays chemotactic activity for T lymphocytes, preferentially Th2 cells, but not monocytes or granulocytes. Therefore plays an important role in a wide range of inflammatory and immunological processes. Acts by binding to CCR4 at T-cell surface. Mediates GM-CSF/CSF2-driven pain and inflammation. In the brain, required to maintain the typical, highly branched morphology of hippocampal microglia under homeostatic conditions. May be important for the appropriate adaptation of microglial morphology and synaptic plasticity to acute lipopolysaccharide (LPS)-induced neuroinflammation. Plays a role in wound healing, mainly by inducing fibroblast migration into the wound.</text>
</comment>
<evidence type="ECO:0000256" key="7">
    <source>
        <dbReference type="ARBA" id="ARBA00023157"/>
    </source>
</evidence>
<evidence type="ECO:0000256" key="8">
    <source>
        <dbReference type="ARBA" id="ARBA00023198"/>
    </source>
</evidence>
<dbReference type="SMART" id="SM00199">
    <property type="entry name" value="SCY"/>
    <property type="match status" value="1"/>
</dbReference>
<dbReference type="GO" id="GO:0006954">
    <property type="term" value="P:inflammatory response"/>
    <property type="evidence" value="ECO:0007669"/>
    <property type="project" value="UniProtKB-KW"/>
</dbReference>
<evidence type="ECO:0000256" key="2">
    <source>
        <dbReference type="ARBA" id="ARBA00010868"/>
    </source>
</evidence>
<evidence type="ECO:0000259" key="11">
    <source>
        <dbReference type="SMART" id="SM00199"/>
    </source>
</evidence>
<evidence type="ECO:0000256" key="4">
    <source>
        <dbReference type="ARBA" id="ARBA00022514"/>
    </source>
</evidence>
<keyword evidence="6 10" id="KW-0732">Signal</keyword>
<feature type="signal peptide" evidence="10">
    <location>
        <begin position="1"/>
        <end position="22"/>
    </location>
</feature>
<dbReference type="Proteomes" id="UP000198323">
    <property type="component" value="Unassembled WGS sequence"/>
</dbReference>
<dbReference type="InterPro" id="IPR036048">
    <property type="entry name" value="Interleukin_8-like_sf"/>
</dbReference>
<feature type="chain" id="PRO_5011811878" description="C-C motif chemokine" evidence="10">
    <location>
        <begin position="23"/>
        <end position="94"/>
    </location>
</feature>
<evidence type="ECO:0000256" key="3">
    <source>
        <dbReference type="ARBA" id="ARBA00022500"/>
    </source>
</evidence>
<dbReference type="InterPro" id="IPR039809">
    <property type="entry name" value="Chemokine_b/g/d"/>
</dbReference>